<dbReference type="Pfam" id="PF00497">
    <property type="entry name" value="SBP_bac_3"/>
    <property type="match status" value="1"/>
</dbReference>
<evidence type="ECO:0000256" key="2">
    <source>
        <dbReference type="ARBA" id="ARBA00022729"/>
    </source>
</evidence>
<dbReference type="RefSeq" id="WP_284242771.1">
    <property type="nucleotide sequence ID" value="NZ_BSST01000001.1"/>
</dbReference>
<dbReference type="SUPFAM" id="SSF53850">
    <property type="entry name" value="Periplasmic binding protein-like II"/>
    <property type="match status" value="1"/>
</dbReference>
<gene>
    <name evidence="4" type="ORF">tinsulaeT_03070</name>
</gene>
<sequence length="253" mass="29172">MTINTTVLVKLLSVNLLLPLIMLSVSSVSYARQELAVAVGLAKPPYVIQENDSGFEIELIRNVFELMGYSTKFVYTTFGHSPKMLNVKEIDAVMTTNNRVFKDESKLSNIYVTYQNVAISLKESNLAINAISDLSNYSIAAFQKADKVLGNEYANAIEHSPIYLRVAEQKQQPVLLLKKRVQVLIMDRNIFNYLVKQMQISDIEQTFTIHPIFPETHYKMAFKNPEHRSSFNQMFDQYRYSDDYQILKKQYDL</sequence>
<comment type="similarity">
    <text evidence="1">Belongs to the bacterial solute-binding protein 3 family.</text>
</comment>
<dbReference type="SMART" id="SM00062">
    <property type="entry name" value="PBPb"/>
    <property type="match status" value="1"/>
</dbReference>
<reference evidence="4 5" key="1">
    <citation type="submission" date="2023-03" db="EMBL/GenBank/DDBJ databases">
        <title>Draft genome sequence of Thalassotalea insulae KCTC 62186T.</title>
        <authorList>
            <person name="Sawabe T."/>
        </authorList>
    </citation>
    <scope>NUCLEOTIDE SEQUENCE [LARGE SCALE GENOMIC DNA]</scope>
    <source>
        <strain evidence="4 5">KCTC 62186</strain>
    </source>
</reference>
<dbReference type="PANTHER" id="PTHR35936">
    <property type="entry name" value="MEMBRANE-BOUND LYTIC MUREIN TRANSGLYCOSYLASE F"/>
    <property type="match status" value="1"/>
</dbReference>
<protein>
    <submittedName>
        <fullName evidence="4">Polar amino acid ABC transporter</fullName>
    </submittedName>
</protein>
<dbReference type="PANTHER" id="PTHR35936:SF25">
    <property type="entry name" value="ABC TRANSPORTER SUBSTRATE-BINDING PROTEIN"/>
    <property type="match status" value="1"/>
</dbReference>
<keyword evidence="5" id="KW-1185">Reference proteome</keyword>
<dbReference type="InterPro" id="IPR001638">
    <property type="entry name" value="Solute-binding_3/MltF_N"/>
</dbReference>
<proteinExistence type="inferred from homology"/>
<organism evidence="4 5">
    <name type="scientific">Thalassotalea insulae</name>
    <dbReference type="NCBI Taxonomy" id="2056778"/>
    <lineage>
        <taxon>Bacteria</taxon>
        <taxon>Pseudomonadati</taxon>
        <taxon>Pseudomonadota</taxon>
        <taxon>Gammaproteobacteria</taxon>
        <taxon>Alteromonadales</taxon>
        <taxon>Colwelliaceae</taxon>
        <taxon>Thalassotalea</taxon>
    </lineage>
</organism>
<evidence type="ECO:0000259" key="3">
    <source>
        <dbReference type="SMART" id="SM00062"/>
    </source>
</evidence>
<dbReference type="EMBL" id="BSST01000001">
    <property type="protein sequence ID" value="GLX76967.1"/>
    <property type="molecule type" value="Genomic_DNA"/>
</dbReference>
<evidence type="ECO:0000313" key="5">
    <source>
        <dbReference type="Proteomes" id="UP001157186"/>
    </source>
</evidence>
<dbReference type="Proteomes" id="UP001157186">
    <property type="component" value="Unassembled WGS sequence"/>
</dbReference>
<dbReference type="Gene3D" id="3.40.190.10">
    <property type="entry name" value="Periplasmic binding protein-like II"/>
    <property type="match status" value="2"/>
</dbReference>
<evidence type="ECO:0000313" key="4">
    <source>
        <dbReference type="EMBL" id="GLX76967.1"/>
    </source>
</evidence>
<evidence type="ECO:0000256" key="1">
    <source>
        <dbReference type="ARBA" id="ARBA00010333"/>
    </source>
</evidence>
<name>A0ABQ6GQY5_9GAMM</name>
<accession>A0ABQ6GQY5</accession>
<feature type="domain" description="Solute-binding protein family 3/N-terminal" evidence="3">
    <location>
        <begin position="34"/>
        <end position="252"/>
    </location>
</feature>
<keyword evidence="2" id="KW-0732">Signal</keyword>
<comment type="caution">
    <text evidence="4">The sequence shown here is derived from an EMBL/GenBank/DDBJ whole genome shotgun (WGS) entry which is preliminary data.</text>
</comment>